<dbReference type="Gene3D" id="3.30.160.330">
    <property type="match status" value="1"/>
</dbReference>
<organism evidence="20">
    <name type="scientific">Human papillomavirus</name>
    <dbReference type="NCBI Taxonomy" id="10566"/>
    <lineage>
        <taxon>Viruses</taxon>
        <taxon>Monodnaviria</taxon>
        <taxon>Shotokuvirae</taxon>
        <taxon>Cossaviricota</taxon>
        <taxon>Papovaviricetes</taxon>
        <taxon>Zurhausenvirales</taxon>
        <taxon>Papillomaviridae</taxon>
    </lineage>
</organism>
<keyword evidence="14 18" id="KW-1035">Host cytoplasm</keyword>
<evidence type="ECO:0000256" key="10">
    <source>
        <dbReference type="ARBA" id="ARBA00023015"/>
    </source>
</evidence>
<dbReference type="GO" id="GO:0003700">
    <property type="term" value="F:DNA-binding transcription factor activity"/>
    <property type="evidence" value="ECO:0007669"/>
    <property type="project" value="UniProtKB-UniRule"/>
</dbReference>
<dbReference type="GO" id="GO:0030430">
    <property type="term" value="C:host cell cytoplasm"/>
    <property type="evidence" value="ECO:0007669"/>
    <property type="project" value="UniProtKB-SubCell"/>
</dbReference>
<dbReference type="GO" id="GO:0039645">
    <property type="term" value="P:symbiont-mediated perturbation of host cell cycle G1/S transition checkpoint"/>
    <property type="evidence" value="ECO:0007669"/>
    <property type="project" value="UniProtKB-UniRule"/>
</dbReference>
<keyword evidence="15" id="KW-0922">Interferon antiviral system evasion</keyword>
<dbReference type="EMBL" id="MH777280">
    <property type="protein sequence ID" value="AYA94147.1"/>
    <property type="molecule type" value="Genomic_DNA"/>
</dbReference>
<proteinExistence type="inferred from homology"/>
<evidence type="ECO:0000256" key="16">
    <source>
        <dbReference type="ARBA" id="ARBA00023280"/>
    </source>
</evidence>
<evidence type="ECO:0000256" key="13">
    <source>
        <dbReference type="ARBA" id="ARBA00023163"/>
    </source>
</evidence>
<keyword evidence="12 18" id="KW-0010">Activator</keyword>
<keyword evidence="5 18" id="KW-1090">Inhibition of host innate immune response by virus</keyword>
<evidence type="ECO:0000256" key="9">
    <source>
        <dbReference type="ARBA" id="ARBA00022833"/>
    </source>
</evidence>
<feature type="short sequence motif" description="LXCXE motif; interaction with host RB1 and TMEM173/STING" evidence="18">
    <location>
        <begin position="22"/>
        <end position="26"/>
    </location>
</feature>
<comment type="subcellular location">
    <subcellularLocation>
        <location evidence="18">Host cytoplasm</location>
    </subcellularLocation>
    <subcellularLocation>
        <location evidence="18">Host nucleus</location>
    </subcellularLocation>
    <text evidence="18">Predominantly found in the host nucleus.</text>
</comment>
<evidence type="ECO:0000256" key="19">
    <source>
        <dbReference type="PIRNR" id="PIRNR003407"/>
    </source>
</evidence>
<evidence type="ECO:0000256" key="12">
    <source>
        <dbReference type="ARBA" id="ARBA00023159"/>
    </source>
</evidence>
<dbReference type="GO" id="GO:0003677">
    <property type="term" value="F:DNA binding"/>
    <property type="evidence" value="ECO:0007669"/>
    <property type="project" value="UniProtKB-UniRule"/>
</dbReference>
<keyword evidence="16 18" id="KW-0899">Viral immunoevasion</keyword>
<evidence type="ECO:0000256" key="6">
    <source>
        <dbReference type="ARBA" id="ARBA00022723"/>
    </source>
</evidence>
<comment type="domain">
    <text evidence="18">The E7 terminal domain is an intrinsically disordered domain, whose flexibility and conformational transitions confer target adaptability to the oncoprotein. It allows adaptation to a variety of protein targets and exposes the PEST degradation sequence that regulates its turnover in the cell.</text>
</comment>
<keyword evidence="3 18" id="KW-1048">Host nucleus</keyword>
<keyword evidence="6 18" id="KW-0479">Metal-binding</keyword>
<dbReference type="GO" id="GO:0019904">
    <property type="term" value="F:protein domain specific binding"/>
    <property type="evidence" value="ECO:0007669"/>
    <property type="project" value="UniProtKB-UniRule"/>
</dbReference>
<keyword evidence="4 18" id="KW-0945">Host-virus interaction</keyword>
<gene>
    <name evidence="18" type="primary">E7</name>
</gene>
<evidence type="ECO:0000256" key="15">
    <source>
        <dbReference type="ARBA" id="ARBA00023258"/>
    </source>
</evidence>
<dbReference type="Pfam" id="PF00527">
    <property type="entry name" value="E7"/>
    <property type="match status" value="1"/>
</dbReference>
<comment type="PTM">
    <text evidence="18">Highly phosphorylated.</text>
</comment>
<keyword evidence="17 18" id="KW-1078">G1/S host cell cycle checkpoint dysregulation by virus</keyword>
<protein>
    <recommendedName>
        <fullName evidence="18 19">Protein E7</fullName>
    </recommendedName>
</protein>
<evidence type="ECO:0000256" key="4">
    <source>
        <dbReference type="ARBA" id="ARBA00022581"/>
    </source>
</evidence>
<name>A0A385PJF9_9PAPI</name>
<dbReference type="GO" id="GO:0039502">
    <property type="term" value="P:symbiont-mediated suppression of host type I interferon-mediated signaling pathway"/>
    <property type="evidence" value="ECO:0007669"/>
    <property type="project" value="UniProtKB-UniRule"/>
</dbReference>
<dbReference type="InterPro" id="IPR000148">
    <property type="entry name" value="Papilloma_E7"/>
</dbReference>
<evidence type="ECO:0000256" key="7">
    <source>
        <dbReference type="ARBA" id="ARBA00022771"/>
    </source>
</evidence>
<keyword evidence="1 18" id="KW-1121">Modulation of host cell cycle by virus</keyword>
<dbReference type="SUPFAM" id="SSF161234">
    <property type="entry name" value="E7 C-terminal domain-like"/>
    <property type="match status" value="1"/>
</dbReference>
<evidence type="ECO:0000256" key="11">
    <source>
        <dbReference type="ARBA" id="ARBA00023125"/>
    </source>
</evidence>
<dbReference type="PIRSF" id="PIRSF003407">
    <property type="entry name" value="Papvi_E7"/>
    <property type="match status" value="1"/>
</dbReference>
<reference evidence="20" key="1">
    <citation type="journal article" date="2018" name="Nat. Med.">
        <title>Expanded skin virome in DOCK8-deficient patients.</title>
        <authorList>
            <consortium name="NISC Comparative Sequencing Program"/>
            <person name="Tirosh O."/>
            <person name="Conlan S."/>
            <person name="Deming C."/>
            <person name="Lee-Lin S.Q."/>
            <person name="Huang X."/>
            <person name="Su H.C."/>
            <person name="Freeman A.F."/>
            <person name="Segre J.A."/>
            <person name="Kong H.H."/>
        </authorList>
    </citation>
    <scope>NUCLEOTIDE SEQUENCE</scope>
    <source>
        <strain evidence="20">HPV-mSK_138</strain>
    </source>
</reference>
<comment type="function">
    <text evidence="18">Plays a role in viral genome replication by driving entry of quiescent cells into the cell cycle. Stimulation of progression from G1 to S phase allows the virus to efficiently use the cellular DNA replicating machinery to achieve viral genome replication. E7 protein has both transforming and trans-activating activities. Induces the disassembly of the E2F1 transcription factor from RB1, with subsequent transcriptional activation of E2F1-regulated S-phase genes. Interferes with host histone deacetylation mediated by HDAC1 and HDAC2, leading to transcription activation. Plays also a role in the inhibition of both antiviral and antiproliferative functions of host interferon alpha. Interaction with host TMEM173/STING impairs the ability of TMEM173/STING to sense cytosolic DNA and promote the production of type I interferon (IFN-alpha and IFN-beta).</text>
</comment>
<comment type="function">
    <text evidence="19">E7 protein has both transforming and trans-activating activities.</text>
</comment>
<comment type="caution">
    <text evidence="18">Lacks conserved residue(s) required for the propagation of feature annotation.</text>
</comment>
<comment type="similarity">
    <text evidence="18 19">Belongs to the papillomaviridae E7 protein family.</text>
</comment>
<accession>A0A385PJF9</accession>
<evidence type="ECO:0000256" key="2">
    <source>
        <dbReference type="ARBA" id="ARBA00022518"/>
    </source>
</evidence>
<feature type="zinc finger region" evidence="18">
    <location>
        <begin position="46"/>
        <end position="82"/>
    </location>
</feature>
<evidence type="ECO:0000256" key="14">
    <source>
        <dbReference type="ARBA" id="ARBA00023200"/>
    </source>
</evidence>
<keyword evidence="13 18" id="KW-0804">Transcription</keyword>
<evidence type="ECO:0000256" key="18">
    <source>
        <dbReference type="HAMAP-Rule" id="MF_04004"/>
    </source>
</evidence>
<dbReference type="GO" id="GO:0006351">
    <property type="term" value="P:DNA-templated transcription"/>
    <property type="evidence" value="ECO:0007669"/>
    <property type="project" value="UniProtKB-UniRule"/>
</dbReference>
<dbReference type="GO" id="GO:0042025">
    <property type="term" value="C:host cell nucleus"/>
    <property type="evidence" value="ECO:0007669"/>
    <property type="project" value="UniProtKB-SubCell"/>
</dbReference>
<dbReference type="HAMAP" id="MF_04004">
    <property type="entry name" value="PPV_E7"/>
    <property type="match status" value="1"/>
</dbReference>
<dbReference type="GO" id="GO:0008270">
    <property type="term" value="F:zinc ion binding"/>
    <property type="evidence" value="ECO:0007669"/>
    <property type="project" value="UniProtKB-KW"/>
</dbReference>
<sequence length="93" mass="10155">MQGDVATLPDIILESLIFPANLECAESLSPDSDAEEEQVYKVDTNCHTCGAGLRICVVASSFAIRSLHTLLLRDLNLLCPHCVRSLCRHGRST</sequence>
<evidence type="ECO:0000256" key="8">
    <source>
        <dbReference type="ARBA" id="ARBA00022830"/>
    </source>
</evidence>
<keyword evidence="10 18" id="KW-0805">Transcription regulation</keyword>
<comment type="subunit">
    <text evidence="18">Homodimer. Homooligomer. Interacts with host RB1; this interaction induces dissociation of RB1-E2F1 complex thereby disrupting RB1 activity. Interacts with host EP300; this interaction represses EP300 transcriptional activity. Interacts with protein E2; this interaction inhibits E7 oncogenic activity. Interacts with host TMEM173/STING; this interaction impairs the ability of TMEM173/STING to sense cytosolic DNA and promote the production of type I interferon (IFN-alpha and IFN-beta).</text>
</comment>
<evidence type="ECO:0000313" key="20">
    <source>
        <dbReference type="EMBL" id="AYA94147.1"/>
    </source>
</evidence>
<keyword evidence="9 18" id="KW-0862">Zinc</keyword>
<evidence type="ECO:0000256" key="5">
    <source>
        <dbReference type="ARBA" id="ARBA00022632"/>
    </source>
</evidence>
<feature type="short sequence motif" description="Nuclear export signal" evidence="18">
    <location>
        <begin position="64"/>
        <end position="72"/>
    </location>
</feature>
<evidence type="ECO:0000256" key="17">
    <source>
        <dbReference type="ARBA" id="ARBA00023309"/>
    </source>
</evidence>
<keyword evidence="11 18" id="KW-0238">DNA-binding</keyword>
<keyword evidence="7 18" id="KW-0863">Zinc-finger</keyword>
<dbReference type="GO" id="GO:0052170">
    <property type="term" value="P:symbiont-mediated suppression of host innate immune response"/>
    <property type="evidence" value="ECO:0007669"/>
    <property type="project" value="UniProtKB-KW"/>
</dbReference>
<keyword evidence="2 18" id="KW-0244">Early protein</keyword>
<evidence type="ECO:0000256" key="1">
    <source>
        <dbReference type="ARBA" id="ARBA00022504"/>
    </source>
</evidence>
<keyword evidence="8 18" id="KW-1114">Inhibition of host interferon signaling pathway by virus</keyword>
<evidence type="ECO:0000256" key="3">
    <source>
        <dbReference type="ARBA" id="ARBA00022562"/>
    </source>
</evidence>